<gene>
    <name evidence="2" type="ORF">B0T16DRAFT_431675</name>
</gene>
<sequence length="509" mass="53343">MIAQFALLAASAAVLVSAQGPPPATTAAGCTSKSFVIPSWIVSDFASDGDKVSFTTFNRASNVTSSVSCSAGKCTSSGKVNATVELDEASAFVSLDETWNCSDRVGGDRFMFWGVGNNSVPLTKADGKYTAKNPQVLIKASLVAPVSITPIYFEGPTGHDTAGCSAGSKTPTWKISQVSYTDVTGDGISSIEQRSIGFLLTNPATGYDASCMTSVTPEGDQPRSDILTLTCAGLEFQSPTIGRYSTTSQATFNAATGEVSVTQTWYCDDEDPGRPFSIAATGRDKLPLTCAITPIPGNNTKTSCDTASDFTLKGAVTAQNPVAPFSIEDPTPGQDGCTISSIFAPKWSFSAFTLSGKTPTGSSAAATPTSDTVVGFDVILDTQNRRYQYPMPITQGKIVGSGPWYECEVGTDGGNGLPLWPYKCQFKYDAEKKELVLDANWECRDLDVKHPILFAGVATTTIQSNIACEASQGLAVCGTEDPSYTWTADITSVTWTAGAPVAETGGLQG</sequence>
<evidence type="ECO:0008006" key="4">
    <source>
        <dbReference type="Google" id="ProtNLM"/>
    </source>
</evidence>
<keyword evidence="3" id="KW-1185">Reference proteome</keyword>
<evidence type="ECO:0000256" key="1">
    <source>
        <dbReference type="SAM" id="SignalP"/>
    </source>
</evidence>
<organism evidence="2 3">
    <name type="scientific">Cercophora newfieldiana</name>
    <dbReference type="NCBI Taxonomy" id="92897"/>
    <lineage>
        <taxon>Eukaryota</taxon>
        <taxon>Fungi</taxon>
        <taxon>Dikarya</taxon>
        <taxon>Ascomycota</taxon>
        <taxon>Pezizomycotina</taxon>
        <taxon>Sordariomycetes</taxon>
        <taxon>Sordariomycetidae</taxon>
        <taxon>Sordariales</taxon>
        <taxon>Lasiosphaeriaceae</taxon>
        <taxon>Cercophora</taxon>
    </lineage>
</organism>
<keyword evidence="1" id="KW-0732">Signal</keyword>
<name>A0AA40CKV1_9PEZI</name>
<evidence type="ECO:0000313" key="3">
    <source>
        <dbReference type="Proteomes" id="UP001174936"/>
    </source>
</evidence>
<evidence type="ECO:0000313" key="2">
    <source>
        <dbReference type="EMBL" id="KAK0642200.1"/>
    </source>
</evidence>
<dbReference type="EMBL" id="JAULSV010000006">
    <property type="protein sequence ID" value="KAK0642200.1"/>
    <property type="molecule type" value="Genomic_DNA"/>
</dbReference>
<feature type="chain" id="PRO_5041363733" description="Ig-like domain-containing protein" evidence="1">
    <location>
        <begin position="19"/>
        <end position="509"/>
    </location>
</feature>
<accession>A0AA40CKV1</accession>
<reference evidence="2" key="1">
    <citation type="submission" date="2023-06" db="EMBL/GenBank/DDBJ databases">
        <title>Genome-scale phylogeny and comparative genomics of the fungal order Sordariales.</title>
        <authorList>
            <consortium name="Lawrence Berkeley National Laboratory"/>
            <person name="Hensen N."/>
            <person name="Bonometti L."/>
            <person name="Westerberg I."/>
            <person name="Brannstrom I.O."/>
            <person name="Guillou S."/>
            <person name="Cros-Aarteil S."/>
            <person name="Calhoun S."/>
            <person name="Haridas S."/>
            <person name="Kuo A."/>
            <person name="Mondo S."/>
            <person name="Pangilinan J."/>
            <person name="Riley R."/>
            <person name="Labutti K."/>
            <person name="Andreopoulos B."/>
            <person name="Lipzen A."/>
            <person name="Chen C."/>
            <person name="Yanf M."/>
            <person name="Daum C."/>
            <person name="Ng V."/>
            <person name="Clum A."/>
            <person name="Steindorff A."/>
            <person name="Ohm R."/>
            <person name="Martin F."/>
            <person name="Silar P."/>
            <person name="Natvig D."/>
            <person name="Lalanne C."/>
            <person name="Gautier V."/>
            <person name="Ament-Velasquez S.L."/>
            <person name="Kruys A."/>
            <person name="Hutchinson M.I."/>
            <person name="Powell A.J."/>
            <person name="Barry K."/>
            <person name="Miller A.N."/>
            <person name="Grigoriev I.V."/>
            <person name="Debuchy R."/>
            <person name="Gladieux P."/>
            <person name="Thoren M.H."/>
            <person name="Johannesson H."/>
        </authorList>
    </citation>
    <scope>NUCLEOTIDE SEQUENCE</scope>
    <source>
        <strain evidence="2">SMH2532-1</strain>
    </source>
</reference>
<dbReference type="Proteomes" id="UP001174936">
    <property type="component" value="Unassembled WGS sequence"/>
</dbReference>
<proteinExistence type="predicted"/>
<dbReference type="AlphaFoldDB" id="A0AA40CKV1"/>
<feature type="signal peptide" evidence="1">
    <location>
        <begin position="1"/>
        <end position="18"/>
    </location>
</feature>
<comment type="caution">
    <text evidence="2">The sequence shown here is derived from an EMBL/GenBank/DDBJ whole genome shotgun (WGS) entry which is preliminary data.</text>
</comment>
<protein>
    <recommendedName>
        <fullName evidence="4">Ig-like domain-containing protein</fullName>
    </recommendedName>
</protein>